<dbReference type="OrthoDB" id="6628454at2759"/>
<dbReference type="EMBL" id="CACVKT020008486">
    <property type="protein sequence ID" value="CAC5415710.1"/>
    <property type="molecule type" value="Genomic_DNA"/>
</dbReference>
<protein>
    <submittedName>
        <fullName evidence="1">Uncharacterized protein</fullName>
    </submittedName>
</protein>
<reference evidence="1 2" key="1">
    <citation type="submission" date="2020-06" db="EMBL/GenBank/DDBJ databases">
        <authorList>
            <person name="Li R."/>
            <person name="Bekaert M."/>
        </authorList>
    </citation>
    <scope>NUCLEOTIDE SEQUENCE [LARGE SCALE GENOMIC DNA]</scope>
    <source>
        <strain evidence="2">wild</strain>
    </source>
</reference>
<proteinExistence type="predicted"/>
<accession>A0A6J8E5G6</accession>
<keyword evidence="2" id="KW-1185">Reference proteome</keyword>
<evidence type="ECO:0000313" key="1">
    <source>
        <dbReference type="EMBL" id="CAC5415710.1"/>
    </source>
</evidence>
<gene>
    <name evidence="1" type="ORF">MCOR_48391</name>
</gene>
<dbReference type="Proteomes" id="UP000507470">
    <property type="component" value="Unassembled WGS sequence"/>
</dbReference>
<sequence>MTSDAEMDIQTFLEVTRGKRMDIIRNRGLKGVKINVVLHCTFVKINPTGEYTSKKDGDKKPLYQHLRFENSFKFMSTRLEKLVKANSREDFKNMEKVFGDLPLDPELYKVNPSTSENNRIIQLREVIDKRKMEYIVSHPDNCELGSGCINGVKLEKNATININEGLLVKG</sequence>
<evidence type="ECO:0000313" key="2">
    <source>
        <dbReference type="Proteomes" id="UP000507470"/>
    </source>
</evidence>
<organism evidence="1 2">
    <name type="scientific">Mytilus coruscus</name>
    <name type="common">Sea mussel</name>
    <dbReference type="NCBI Taxonomy" id="42192"/>
    <lineage>
        <taxon>Eukaryota</taxon>
        <taxon>Metazoa</taxon>
        <taxon>Spiralia</taxon>
        <taxon>Lophotrochozoa</taxon>
        <taxon>Mollusca</taxon>
        <taxon>Bivalvia</taxon>
        <taxon>Autobranchia</taxon>
        <taxon>Pteriomorphia</taxon>
        <taxon>Mytilida</taxon>
        <taxon>Mytiloidea</taxon>
        <taxon>Mytilidae</taxon>
        <taxon>Mytilinae</taxon>
        <taxon>Mytilus</taxon>
    </lineage>
</organism>
<dbReference type="AlphaFoldDB" id="A0A6J8E5G6"/>
<name>A0A6J8E5G6_MYTCO</name>